<keyword evidence="4" id="KW-1185">Reference proteome</keyword>
<name>A0A5E4A9S2_MARMO</name>
<dbReference type="EMBL" id="CABDUW010000035">
    <property type="protein sequence ID" value="VTJ53908.1"/>
    <property type="molecule type" value="Genomic_DNA"/>
</dbReference>
<sequence>MQLAPALSTLLGFLRKVQMGLWAPRQGQHPPQAPSKPGPRPSSPSDPRHLHGCGWRPGLALQGHLAQKPTSQSLSSRPTTRLPEGALEAGTGLVGGGLQGGTRRAGPAGLGRGWRCTEGGWGLAAVLGGTISYLDKLFTSRWPSCCTGLPPANALTCAVKQVGEMAVADLHPPGHSPSFGPLSGHVNVIHGMHTKKPQDSLQDLAPPGEEGTSAPAREFWRPEAQHQGTQEAGASLGNCGHLASGF</sequence>
<feature type="compositionally biased region" description="Polar residues" evidence="1">
    <location>
        <begin position="68"/>
        <end position="79"/>
    </location>
</feature>
<gene>
    <name evidence="3" type="ORF">MONAX_5E000595</name>
</gene>
<accession>A0A5E4A9S2</accession>
<feature type="chain" id="PRO_5023135123" evidence="2">
    <location>
        <begin position="20"/>
        <end position="246"/>
    </location>
</feature>
<feature type="signal peptide" evidence="2">
    <location>
        <begin position="1"/>
        <end position="19"/>
    </location>
</feature>
<dbReference type="AlphaFoldDB" id="A0A5E4A9S2"/>
<protein>
    <submittedName>
        <fullName evidence="3">Uncharacterized protein</fullName>
    </submittedName>
</protein>
<evidence type="ECO:0000313" key="4">
    <source>
        <dbReference type="Proteomes" id="UP000335636"/>
    </source>
</evidence>
<comment type="caution">
    <text evidence="3">The sequence shown here is derived from an EMBL/GenBank/DDBJ whole genome shotgun (WGS) entry which is preliminary data.</text>
</comment>
<keyword evidence="2" id="KW-0732">Signal</keyword>
<evidence type="ECO:0000313" key="3">
    <source>
        <dbReference type="EMBL" id="VTJ53908.1"/>
    </source>
</evidence>
<feature type="compositionally biased region" description="Pro residues" evidence="1">
    <location>
        <begin position="31"/>
        <end position="44"/>
    </location>
</feature>
<dbReference type="Proteomes" id="UP000335636">
    <property type="component" value="Unassembled WGS sequence"/>
</dbReference>
<proteinExistence type="predicted"/>
<reference evidence="3" key="1">
    <citation type="submission" date="2019-04" db="EMBL/GenBank/DDBJ databases">
        <authorList>
            <person name="Alioto T."/>
            <person name="Alioto T."/>
        </authorList>
    </citation>
    <scope>NUCLEOTIDE SEQUENCE [LARGE SCALE GENOMIC DNA]</scope>
</reference>
<evidence type="ECO:0000256" key="2">
    <source>
        <dbReference type="SAM" id="SignalP"/>
    </source>
</evidence>
<organism evidence="3 4">
    <name type="scientific">Marmota monax</name>
    <name type="common">Woodchuck</name>
    <dbReference type="NCBI Taxonomy" id="9995"/>
    <lineage>
        <taxon>Eukaryota</taxon>
        <taxon>Metazoa</taxon>
        <taxon>Chordata</taxon>
        <taxon>Craniata</taxon>
        <taxon>Vertebrata</taxon>
        <taxon>Euteleostomi</taxon>
        <taxon>Mammalia</taxon>
        <taxon>Eutheria</taxon>
        <taxon>Euarchontoglires</taxon>
        <taxon>Glires</taxon>
        <taxon>Rodentia</taxon>
        <taxon>Sciuromorpha</taxon>
        <taxon>Sciuridae</taxon>
        <taxon>Xerinae</taxon>
        <taxon>Marmotini</taxon>
        <taxon>Marmota</taxon>
    </lineage>
</organism>
<evidence type="ECO:0000256" key="1">
    <source>
        <dbReference type="SAM" id="MobiDB-lite"/>
    </source>
</evidence>
<feature type="region of interest" description="Disordered" evidence="1">
    <location>
        <begin position="24"/>
        <end position="108"/>
    </location>
</feature>